<proteinExistence type="predicted"/>
<evidence type="ECO:0000313" key="2">
    <source>
        <dbReference type="WBParaSite" id="RSKR_0000756800.1"/>
    </source>
</evidence>
<evidence type="ECO:0000313" key="1">
    <source>
        <dbReference type="Proteomes" id="UP000095286"/>
    </source>
</evidence>
<protein>
    <submittedName>
        <fullName evidence="2">DUF202 domain-containing protein</fullName>
    </submittedName>
</protein>
<reference evidence="2" key="1">
    <citation type="submission" date="2016-11" db="UniProtKB">
        <authorList>
            <consortium name="WormBaseParasite"/>
        </authorList>
    </citation>
    <scope>IDENTIFICATION</scope>
    <source>
        <strain evidence="2">KR3021</strain>
    </source>
</reference>
<organism evidence="1 2">
    <name type="scientific">Rhabditophanes sp. KR3021</name>
    <dbReference type="NCBI Taxonomy" id="114890"/>
    <lineage>
        <taxon>Eukaryota</taxon>
        <taxon>Metazoa</taxon>
        <taxon>Ecdysozoa</taxon>
        <taxon>Nematoda</taxon>
        <taxon>Chromadorea</taxon>
        <taxon>Rhabditida</taxon>
        <taxon>Tylenchina</taxon>
        <taxon>Panagrolaimomorpha</taxon>
        <taxon>Strongyloidoidea</taxon>
        <taxon>Alloionematidae</taxon>
        <taxon>Rhabditophanes</taxon>
    </lineage>
</organism>
<name>A0AC35U4A2_9BILA</name>
<dbReference type="WBParaSite" id="RSKR_0000756800.1">
    <property type="protein sequence ID" value="RSKR_0000756800.1"/>
    <property type="gene ID" value="RSKR_0000756800"/>
</dbReference>
<accession>A0AC35U4A2</accession>
<sequence length="205" mass="22912">MERESRATLSRYDAQTLEPLPQNRLIPRIPVSNIFAQSTRNLKDINAGYIESVSSINPGVPPFRPDPLPKVSKYEMDGMILPYDEGGKHIPGGALGMARFFFLFKKYPALLCMIVGMLLLFGKGKNSLELTNSENIMIYFAFITGIIVMIGTLHGIHNHNYSSQRAKFQTLIKIPHLAIVIIAGTVQLVYAVISYTKLSDIKVRD</sequence>
<dbReference type="Proteomes" id="UP000095286">
    <property type="component" value="Unplaced"/>
</dbReference>